<dbReference type="AlphaFoldDB" id="M4B2I4"/>
<reference evidence="1" key="2">
    <citation type="submission" date="2015-06" db="UniProtKB">
        <authorList>
            <consortium name="EnsemblProtists"/>
        </authorList>
    </citation>
    <scope>IDENTIFICATION</scope>
    <source>
        <strain evidence="1">Emoy2</strain>
    </source>
</reference>
<organism evidence="1 2">
    <name type="scientific">Hyaloperonospora arabidopsidis (strain Emoy2)</name>
    <name type="common">Downy mildew agent</name>
    <name type="synonym">Peronospora arabidopsidis</name>
    <dbReference type="NCBI Taxonomy" id="559515"/>
    <lineage>
        <taxon>Eukaryota</taxon>
        <taxon>Sar</taxon>
        <taxon>Stramenopiles</taxon>
        <taxon>Oomycota</taxon>
        <taxon>Peronosporomycetes</taxon>
        <taxon>Peronosporales</taxon>
        <taxon>Peronosporaceae</taxon>
        <taxon>Hyaloperonospora</taxon>
    </lineage>
</organism>
<evidence type="ECO:0000313" key="2">
    <source>
        <dbReference type="Proteomes" id="UP000011713"/>
    </source>
</evidence>
<sequence>MAAFSEIVPLKLPYNVQKTQNTSLSTLMETAALAQSRRWTPYRPMPELT</sequence>
<keyword evidence="2" id="KW-1185">Reference proteome</keyword>
<proteinExistence type="predicted"/>
<dbReference type="InParanoid" id="M4B2I4"/>
<dbReference type="EnsemblProtists" id="HpaT800482">
    <property type="protein sequence ID" value="HpaP800482"/>
    <property type="gene ID" value="HpaG800482"/>
</dbReference>
<name>M4B2I4_HYAAE</name>
<reference evidence="2" key="1">
    <citation type="journal article" date="2010" name="Science">
        <title>Signatures of adaptation to obligate biotrophy in the Hyaloperonospora arabidopsidis genome.</title>
        <authorList>
            <person name="Baxter L."/>
            <person name="Tripathy S."/>
            <person name="Ishaque N."/>
            <person name="Boot N."/>
            <person name="Cabral A."/>
            <person name="Kemen E."/>
            <person name="Thines M."/>
            <person name="Ah-Fong A."/>
            <person name="Anderson R."/>
            <person name="Badejoko W."/>
            <person name="Bittner-Eddy P."/>
            <person name="Boore J.L."/>
            <person name="Chibucos M.C."/>
            <person name="Coates M."/>
            <person name="Dehal P."/>
            <person name="Delehaunty K."/>
            <person name="Dong S."/>
            <person name="Downton P."/>
            <person name="Dumas B."/>
            <person name="Fabro G."/>
            <person name="Fronick C."/>
            <person name="Fuerstenberg S.I."/>
            <person name="Fulton L."/>
            <person name="Gaulin E."/>
            <person name="Govers F."/>
            <person name="Hughes L."/>
            <person name="Humphray S."/>
            <person name="Jiang R.H."/>
            <person name="Judelson H."/>
            <person name="Kamoun S."/>
            <person name="Kyung K."/>
            <person name="Meijer H."/>
            <person name="Minx P."/>
            <person name="Morris P."/>
            <person name="Nelson J."/>
            <person name="Phuntumart V."/>
            <person name="Qutob D."/>
            <person name="Rehmany A."/>
            <person name="Rougon-Cardoso A."/>
            <person name="Ryden P."/>
            <person name="Torto-Alalibo T."/>
            <person name="Studholme D."/>
            <person name="Wang Y."/>
            <person name="Win J."/>
            <person name="Wood J."/>
            <person name="Clifton S.W."/>
            <person name="Rogers J."/>
            <person name="Van den Ackerveken G."/>
            <person name="Jones J.D."/>
            <person name="McDowell J.M."/>
            <person name="Beynon J."/>
            <person name="Tyler B.M."/>
        </authorList>
    </citation>
    <scope>NUCLEOTIDE SEQUENCE [LARGE SCALE GENOMIC DNA]</scope>
    <source>
        <strain evidence="2">Emoy2</strain>
    </source>
</reference>
<accession>M4B2I4</accession>
<dbReference type="Proteomes" id="UP000011713">
    <property type="component" value="Unassembled WGS sequence"/>
</dbReference>
<evidence type="ECO:0000313" key="1">
    <source>
        <dbReference type="EnsemblProtists" id="HpaP800482"/>
    </source>
</evidence>
<dbReference type="HOGENOM" id="CLU_3145677_0_0_1"/>
<protein>
    <submittedName>
        <fullName evidence="1">Uncharacterized protein</fullName>
    </submittedName>
</protein>
<dbReference type="EMBL" id="JH597777">
    <property type="status" value="NOT_ANNOTATED_CDS"/>
    <property type="molecule type" value="Genomic_DNA"/>
</dbReference>
<dbReference type="VEuPathDB" id="FungiDB:HpaG800482"/>